<sequence length="369" mass="39805">MARLAYIAALVAAISPAAALQLADVVATYGLTESYNFTFPTQALSGSEADNWILDKWSINSQHGISFGKEDIAFVADPSAPLTRRDADAPDLEGRADVLAAKDNTPVLRIEYPKGSYSAGTGGTQFYAQPLNATSQSQNIFPNTTSNGQFERMLLSYDVYFDDFFVFNKGGKLPGLRGGPDPIGCSGGHQAVQFKCFSSRLMWRDGALGEVYAYIPTSQKNFCSTLDVVCNNDFGTSLGRGKYSFQTGRWQTVWLYVALNRADIANGVVAFYYNGTKAFEFKNLEIRNSDTVESIGGVYFSTFFGGYDSTWASPVQQFSYFRNMQLYAGLGAANGTGNRISAATVAQPSILLSAVLASMAIALAGGAML</sequence>
<dbReference type="PANTHER" id="PTHR40124">
    <property type="match status" value="1"/>
</dbReference>
<accession>A0A0J1B0N6</accession>
<dbReference type="PANTHER" id="PTHR40124:SF1">
    <property type="entry name" value="DISAGGREGATASE RELATED REPEAT PROTEIN"/>
    <property type="match status" value="1"/>
</dbReference>
<dbReference type="GeneID" id="28984217"/>
<dbReference type="AlphaFoldDB" id="A0A0J1B0N6"/>
<dbReference type="OrthoDB" id="2395160at2759"/>
<keyword evidence="1" id="KW-0732">Signal</keyword>
<evidence type="ECO:0000313" key="4">
    <source>
        <dbReference type="Proteomes" id="UP000053611"/>
    </source>
</evidence>
<reference evidence="3 4" key="1">
    <citation type="submission" date="2015-03" db="EMBL/GenBank/DDBJ databases">
        <title>Genomics and transcriptomics of the oil-accumulating basidiomycete yeast T. oleaginosus allow insights into substrate utilization and the diverse evolutionary trajectories of mating systems in fungi.</title>
        <authorList>
            <consortium name="DOE Joint Genome Institute"/>
            <person name="Kourist R."/>
            <person name="Kracht O."/>
            <person name="Bracharz F."/>
            <person name="Lipzen A."/>
            <person name="Nolan M."/>
            <person name="Ohm R."/>
            <person name="Grigoriev I."/>
            <person name="Sun S."/>
            <person name="Heitman J."/>
            <person name="Bruck T."/>
            <person name="Nowrousian M."/>
        </authorList>
    </citation>
    <scope>NUCLEOTIDE SEQUENCE [LARGE SCALE GENOMIC DNA]</scope>
    <source>
        <strain evidence="3 4">IBC0246</strain>
    </source>
</reference>
<evidence type="ECO:0000313" key="3">
    <source>
        <dbReference type="EMBL" id="KLT41174.1"/>
    </source>
</evidence>
<dbReference type="Gene3D" id="2.60.120.200">
    <property type="match status" value="1"/>
</dbReference>
<dbReference type="InterPro" id="IPR048958">
    <property type="entry name" value="Polysacc_lyase_14"/>
</dbReference>
<feature type="chain" id="PRO_5005247787" description="Polysaccharide lyase 14 domain-containing protein" evidence="1">
    <location>
        <begin position="20"/>
        <end position="369"/>
    </location>
</feature>
<proteinExistence type="predicted"/>
<dbReference type="STRING" id="879819.A0A0J1B0N6"/>
<organism evidence="3 4">
    <name type="scientific">Cutaneotrichosporon oleaginosum</name>
    <dbReference type="NCBI Taxonomy" id="879819"/>
    <lineage>
        <taxon>Eukaryota</taxon>
        <taxon>Fungi</taxon>
        <taxon>Dikarya</taxon>
        <taxon>Basidiomycota</taxon>
        <taxon>Agaricomycotina</taxon>
        <taxon>Tremellomycetes</taxon>
        <taxon>Trichosporonales</taxon>
        <taxon>Trichosporonaceae</taxon>
        <taxon>Cutaneotrichosporon</taxon>
    </lineage>
</organism>
<dbReference type="Proteomes" id="UP000053611">
    <property type="component" value="Unassembled WGS sequence"/>
</dbReference>
<dbReference type="RefSeq" id="XP_018277665.1">
    <property type="nucleotide sequence ID" value="XM_018423614.1"/>
</dbReference>
<feature type="signal peptide" evidence="1">
    <location>
        <begin position="1"/>
        <end position="19"/>
    </location>
</feature>
<keyword evidence="4" id="KW-1185">Reference proteome</keyword>
<dbReference type="EMBL" id="KQ087222">
    <property type="protein sequence ID" value="KLT41174.1"/>
    <property type="molecule type" value="Genomic_DNA"/>
</dbReference>
<feature type="domain" description="Polysaccharide lyase 14" evidence="2">
    <location>
        <begin position="102"/>
        <end position="324"/>
    </location>
</feature>
<evidence type="ECO:0000256" key="1">
    <source>
        <dbReference type="SAM" id="SignalP"/>
    </source>
</evidence>
<dbReference type="Pfam" id="PF21294">
    <property type="entry name" value="Polysacc_lyase_14"/>
    <property type="match status" value="1"/>
</dbReference>
<gene>
    <name evidence="3" type="ORF">CC85DRAFT_286735</name>
</gene>
<evidence type="ECO:0000259" key="2">
    <source>
        <dbReference type="Pfam" id="PF21294"/>
    </source>
</evidence>
<name>A0A0J1B0N6_9TREE</name>
<protein>
    <recommendedName>
        <fullName evidence="2">Polysaccharide lyase 14 domain-containing protein</fullName>
    </recommendedName>
</protein>